<name>A0ABX6INV1_9ACTN</name>
<evidence type="ECO:0000259" key="9">
    <source>
        <dbReference type="PROSITE" id="PS50929"/>
    </source>
</evidence>
<dbReference type="InterPro" id="IPR039421">
    <property type="entry name" value="Type_1_exporter"/>
</dbReference>
<dbReference type="SMART" id="SM00382">
    <property type="entry name" value="AAA"/>
    <property type="match status" value="1"/>
</dbReference>
<evidence type="ECO:0000256" key="1">
    <source>
        <dbReference type="ARBA" id="ARBA00004651"/>
    </source>
</evidence>
<dbReference type="InterPro" id="IPR003439">
    <property type="entry name" value="ABC_transporter-like_ATP-bd"/>
</dbReference>
<gene>
    <name evidence="10" type="ORF">GII31_08620</name>
</gene>
<sequence>MRTLWRRLRAATAGEGRCYLGAGVLLLFSAIAETVSVFVLADIINGTLDATTFTEVAVLAAVWLAITTVSTGADYAGQMTALGVSERVVLRLRDRLFAHTQQLSVSTHRRYGVGDLVTRHSDDLDAVEHLLGSGILQLAIASVNVAGLAVVAFVMSWQVALVALAAIPGLWFASAWFGRRQTSATRAERLANSDIAVAVTTALTGHETAVAYNQQRREHADLHLRGKAWMAARLAQSRIELGFGSVLGVGEVVVTLAIAVTGAWQVRAGHLSVGELLALTGYLALLYPKMQEIADTRLSMAAAAVSAERILDILDERPDDTDLPDARPLRGDGPLGVRDVGVRDVGVRDVDVRGVTVEIRNVTLVRDHGPVLDGASLTLKPGRIVALTGPSGAGKSTLASLLCRFTSPDRGTITVSGNDIREVTARSLREHITLLPQQTALKAGSIADNIAYGRPEATRAQIVDAAVAADADGFIRALPGGYDALLTEDGLTLSGGQRRRLAIARALLREGPVLVLDEPTSGLDDVSTRRILEPLHRLTAGRTTLLITHDSAVAAIADDIVELSDGRIHQVTG</sequence>
<keyword evidence="3" id="KW-0547">Nucleotide-binding</keyword>
<organism evidence="10 11">
    <name type="scientific">Gordonia pseudamarae</name>
    <dbReference type="NCBI Taxonomy" id="2831662"/>
    <lineage>
        <taxon>Bacteria</taxon>
        <taxon>Bacillati</taxon>
        <taxon>Actinomycetota</taxon>
        <taxon>Actinomycetes</taxon>
        <taxon>Mycobacteriales</taxon>
        <taxon>Gordoniaceae</taxon>
        <taxon>Gordonia</taxon>
    </lineage>
</organism>
<reference evidence="10" key="1">
    <citation type="journal article" date="2021" name="Nat. Microbiol.">
        <title>Cocultivation of an ultrasmall environmental parasitic bacterium with lytic ability against bacteria associated with wastewater foams.</title>
        <authorList>
            <person name="Batinovic S."/>
            <person name="Rose J.J.A."/>
            <person name="Ratcliffe J."/>
            <person name="Seviour R.J."/>
            <person name="Petrovski S."/>
        </authorList>
    </citation>
    <scope>NUCLEOTIDE SEQUENCE</scope>
    <source>
        <strain evidence="10">CON9</strain>
    </source>
</reference>
<keyword evidence="4 10" id="KW-0067">ATP-binding</keyword>
<evidence type="ECO:0000256" key="5">
    <source>
        <dbReference type="ARBA" id="ARBA00022989"/>
    </source>
</evidence>
<feature type="transmembrane region" description="Helical" evidence="7">
    <location>
        <begin position="241"/>
        <end position="264"/>
    </location>
</feature>
<evidence type="ECO:0000313" key="11">
    <source>
        <dbReference type="Proteomes" id="UP001059836"/>
    </source>
</evidence>
<dbReference type="Pfam" id="PF00005">
    <property type="entry name" value="ABC_tran"/>
    <property type="match status" value="1"/>
</dbReference>
<dbReference type="Gene3D" id="1.20.1560.10">
    <property type="entry name" value="ABC transporter type 1, transmembrane domain"/>
    <property type="match status" value="1"/>
</dbReference>
<feature type="transmembrane region" description="Helical" evidence="7">
    <location>
        <begin position="56"/>
        <end position="77"/>
    </location>
</feature>
<accession>A0ABX6INV1</accession>
<evidence type="ECO:0000256" key="3">
    <source>
        <dbReference type="ARBA" id="ARBA00022741"/>
    </source>
</evidence>
<dbReference type="PROSITE" id="PS50929">
    <property type="entry name" value="ABC_TM1F"/>
    <property type="match status" value="1"/>
</dbReference>
<feature type="transmembrane region" description="Helical" evidence="7">
    <location>
        <begin position="20"/>
        <end position="44"/>
    </location>
</feature>
<dbReference type="EMBL" id="CP045809">
    <property type="protein sequence ID" value="QHN37442.1"/>
    <property type="molecule type" value="Genomic_DNA"/>
</dbReference>
<feature type="transmembrane region" description="Helical" evidence="7">
    <location>
        <begin position="130"/>
        <end position="153"/>
    </location>
</feature>
<evidence type="ECO:0000256" key="6">
    <source>
        <dbReference type="ARBA" id="ARBA00023136"/>
    </source>
</evidence>
<dbReference type="Gene3D" id="3.40.50.300">
    <property type="entry name" value="P-loop containing nucleotide triphosphate hydrolases"/>
    <property type="match status" value="1"/>
</dbReference>
<comment type="subcellular location">
    <subcellularLocation>
        <location evidence="1">Cell membrane</location>
        <topology evidence="1">Multi-pass membrane protein</topology>
    </subcellularLocation>
</comment>
<evidence type="ECO:0000313" key="10">
    <source>
        <dbReference type="EMBL" id="QHN37442.1"/>
    </source>
</evidence>
<dbReference type="SUPFAM" id="SSF52540">
    <property type="entry name" value="P-loop containing nucleoside triphosphate hydrolases"/>
    <property type="match status" value="1"/>
</dbReference>
<keyword evidence="6 7" id="KW-0472">Membrane</keyword>
<dbReference type="InterPro" id="IPR027417">
    <property type="entry name" value="P-loop_NTPase"/>
</dbReference>
<dbReference type="PANTHER" id="PTHR43394">
    <property type="entry name" value="ATP-DEPENDENT PERMEASE MDL1, MITOCHONDRIAL"/>
    <property type="match status" value="1"/>
</dbReference>
<proteinExistence type="predicted"/>
<dbReference type="PANTHER" id="PTHR43394:SF1">
    <property type="entry name" value="ATP-BINDING CASSETTE SUB-FAMILY B MEMBER 10, MITOCHONDRIAL"/>
    <property type="match status" value="1"/>
</dbReference>
<dbReference type="Proteomes" id="UP001059836">
    <property type="component" value="Chromosome"/>
</dbReference>
<dbReference type="GO" id="GO:0005524">
    <property type="term" value="F:ATP binding"/>
    <property type="evidence" value="ECO:0007669"/>
    <property type="project" value="UniProtKB-KW"/>
</dbReference>
<dbReference type="Pfam" id="PF00664">
    <property type="entry name" value="ABC_membrane"/>
    <property type="match status" value="1"/>
</dbReference>
<keyword evidence="11" id="KW-1185">Reference proteome</keyword>
<evidence type="ECO:0000259" key="8">
    <source>
        <dbReference type="PROSITE" id="PS50893"/>
    </source>
</evidence>
<protein>
    <submittedName>
        <fullName evidence="10">ATP-binding cassette domain-containing protein</fullName>
    </submittedName>
</protein>
<dbReference type="SUPFAM" id="SSF90123">
    <property type="entry name" value="ABC transporter transmembrane region"/>
    <property type="match status" value="1"/>
</dbReference>
<dbReference type="InterPro" id="IPR036640">
    <property type="entry name" value="ABC1_TM_sf"/>
</dbReference>
<feature type="domain" description="ABC transporter" evidence="8">
    <location>
        <begin position="357"/>
        <end position="571"/>
    </location>
</feature>
<dbReference type="InterPro" id="IPR011527">
    <property type="entry name" value="ABC1_TM_dom"/>
</dbReference>
<dbReference type="PROSITE" id="PS00211">
    <property type="entry name" value="ABC_TRANSPORTER_1"/>
    <property type="match status" value="1"/>
</dbReference>
<dbReference type="InterPro" id="IPR003593">
    <property type="entry name" value="AAA+_ATPase"/>
</dbReference>
<evidence type="ECO:0000256" key="2">
    <source>
        <dbReference type="ARBA" id="ARBA00022692"/>
    </source>
</evidence>
<evidence type="ECO:0000256" key="4">
    <source>
        <dbReference type="ARBA" id="ARBA00022840"/>
    </source>
</evidence>
<evidence type="ECO:0000256" key="7">
    <source>
        <dbReference type="SAM" id="Phobius"/>
    </source>
</evidence>
<feature type="transmembrane region" description="Helical" evidence="7">
    <location>
        <begin position="159"/>
        <end position="177"/>
    </location>
</feature>
<keyword evidence="2 7" id="KW-0812">Transmembrane</keyword>
<feature type="domain" description="ABC transmembrane type-1" evidence="9">
    <location>
        <begin position="20"/>
        <end position="302"/>
    </location>
</feature>
<dbReference type="InterPro" id="IPR017871">
    <property type="entry name" value="ABC_transporter-like_CS"/>
</dbReference>
<keyword evidence="5 7" id="KW-1133">Transmembrane helix</keyword>
<dbReference type="PROSITE" id="PS50893">
    <property type="entry name" value="ABC_TRANSPORTER_2"/>
    <property type="match status" value="1"/>
</dbReference>